<accession>A0A150GQY6</accession>
<dbReference type="PANTHER" id="PTHR16199">
    <property type="entry name" value="CONDENSIN-2 COMPLEX SUBUNIT G2"/>
    <property type="match status" value="1"/>
</dbReference>
<comment type="caution">
    <text evidence="2">The sequence shown here is derived from an EMBL/GenBank/DDBJ whole genome shotgun (WGS) entry which is preliminary data.</text>
</comment>
<evidence type="ECO:0000313" key="2">
    <source>
        <dbReference type="EMBL" id="KXZ52217.1"/>
    </source>
</evidence>
<protein>
    <submittedName>
        <fullName evidence="2">Uncharacterized protein</fullName>
    </submittedName>
</protein>
<evidence type="ECO:0000256" key="1">
    <source>
        <dbReference type="SAM" id="MobiDB-lite"/>
    </source>
</evidence>
<dbReference type="EMBL" id="LSYV01000011">
    <property type="protein sequence ID" value="KXZ52217.1"/>
    <property type="molecule type" value="Genomic_DNA"/>
</dbReference>
<evidence type="ECO:0000313" key="3">
    <source>
        <dbReference type="Proteomes" id="UP000075714"/>
    </source>
</evidence>
<dbReference type="InterPro" id="IPR016024">
    <property type="entry name" value="ARM-type_fold"/>
</dbReference>
<dbReference type="InterPro" id="IPR011989">
    <property type="entry name" value="ARM-like"/>
</dbReference>
<dbReference type="Proteomes" id="UP000075714">
    <property type="component" value="Unassembled WGS sequence"/>
</dbReference>
<proteinExistence type="predicted"/>
<dbReference type="GO" id="GO:0005634">
    <property type="term" value="C:nucleus"/>
    <property type="evidence" value="ECO:0007669"/>
    <property type="project" value="InterPro"/>
</dbReference>
<dbReference type="SUPFAM" id="SSF48371">
    <property type="entry name" value="ARM repeat"/>
    <property type="match status" value="1"/>
</dbReference>
<sequence length="704" mass="75609">MEAAAGTDAEAGEGEELGATLEDAMQTLHGAAILALELLTKSQQHPPEQLLSVATLLHDGLLMTEVDPQLGSMQVDMYDAVMRLCCAWWEQRMPGNELLVARTIPYVMLRAIQSLDRNKASMVHMCYMIRDALELLDFEDENINDTKQLLLVAAMHPAFLREAEGRRFIAGLFKLEAQMTRELGAIVRNQIPSGQRFTLEAYGEILFRAWRDTVGPCAAEVESELQALMQAAILASTPSLAAALRVVLNGLHSQKNIEKRLNPALVRLYDPILPRAFGAANAEDPEAPAEENNTRLMHQLGLLMDSLSDTCPAVREAAVDGCCRCLKYFWEIIPAATSAKMIEEVTGKLAFDSSSRSVRVAVLRGLRTLVGNQHAQPVLKKALPGISSLLHDNDAGVREALTDLLVGVSSCRGLHFWGVVPPEQLLEAVAGDAEPAVARKIARILIPSYFPNAQEGSARVGALLRAQPKAGLAFCQHLVARFLPASELKGGNGAEFTASVPLEQIMQLASDLAAHLLATVPGTAAQQPQQPPPKRAKPVEGRRGTATVATVAPVAGKKRAKKKPAGRDSDMDDAQDAAHAETESGGAAGQAVNADEDIVLPDATAETEEGWLAILSGLVVICEGLAAAVVNTEECTEAELAAIFSGDMLEQLLRAAEESLQKPDAIKLVLQLLTHVHFVNGAQNARSKLFERLAQGDLPGSFIA</sequence>
<feature type="region of interest" description="Disordered" evidence="1">
    <location>
        <begin position="522"/>
        <end position="593"/>
    </location>
</feature>
<organism evidence="2 3">
    <name type="scientific">Gonium pectorale</name>
    <name type="common">Green alga</name>
    <dbReference type="NCBI Taxonomy" id="33097"/>
    <lineage>
        <taxon>Eukaryota</taxon>
        <taxon>Viridiplantae</taxon>
        <taxon>Chlorophyta</taxon>
        <taxon>core chlorophytes</taxon>
        <taxon>Chlorophyceae</taxon>
        <taxon>CS clade</taxon>
        <taxon>Chlamydomonadales</taxon>
        <taxon>Volvocaceae</taxon>
        <taxon>Gonium</taxon>
    </lineage>
</organism>
<dbReference type="PANTHER" id="PTHR16199:SF4">
    <property type="entry name" value="CONDENSIN-2 COMPLEX SUBUNIT G2"/>
    <property type="match status" value="1"/>
</dbReference>
<dbReference type="AlphaFoldDB" id="A0A150GQY6"/>
<dbReference type="InterPro" id="IPR024741">
    <property type="entry name" value="Condensin2_G2"/>
</dbReference>
<feature type="compositionally biased region" description="Low complexity" evidence="1">
    <location>
        <begin position="545"/>
        <end position="555"/>
    </location>
</feature>
<reference evidence="3" key="1">
    <citation type="journal article" date="2016" name="Nat. Commun.">
        <title>The Gonium pectorale genome demonstrates co-option of cell cycle regulation during the evolution of multicellularity.</title>
        <authorList>
            <person name="Hanschen E.R."/>
            <person name="Marriage T.N."/>
            <person name="Ferris P.J."/>
            <person name="Hamaji T."/>
            <person name="Toyoda A."/>
            <person name="Fujiyama A."/>
            <person name="Neme R."/>
            <person name="Noguchi H."/>
            <person name="Minakuchi Y."/>
            <person name="Suzuki M."/>
            <person name="Kawai-Toyooka H."/>
            <person name="Smith D.R."/>
            <person name="Sparks H."/>
            <person name="Anderson J."/>
            <person name="Bakaric R."/>
            <person name="Luria V."/>
            <person name="Karger A."/>
            <person name="Kirschner M.W."/>
            <person name="Durand P.M."/>
            <person name="Michod R.E."/>
            <person name="Nozaki H."/>
            <person name="Olson B.J."/>
        </authorList>
    </citation>
    <scope>NUCLEOTIDE SEQUENCE [LARGE SCALE GENOMIC DNA]</scope>
    <source>
        <strain evidence="3">NIES-2863</strain>
    </source>
</reference>
<dbReference type="STRING" id="33097.A0A150GQY6"/>
<dbReference type="Gene3D" id="1.25.10.10">
    <property type="entry name" value="Leucine-rich Repeat Variant"/>
    <property type="match status" value="1"/>
</dbReference>
<name>A0A150GQY6_GONPE</name>
<dbReference type="OrthoDB" id="10062843at2759"/>
<dbReference type="GO" id="GO:0000796">
    <property type="term" value="C:condensin complex"/>
    <property type="evidence" value="ECO:0007669"/>
    <property type="project" value="TreeGrafter"/>
</dbReference>
<gene>
    <name evidence="2" type="ORF">GPECTOR_10g848</name>
</gene>
<dbReference type="Pfam" id="PF12422">
    <property type="entry name" value="Condensin2nSMC"/>
    <property type="match status" value="1"/>
</dbReference>
<keyword evidence="3" id="KW-1185">Reference proteome</keyword>
<dbReference type="GO" id="GO:0000070">
    <property type="term" value="P:mitotic sister chromatid segregation"/>
    <property type="evidence" value="ECO:0007669"/>
    <property type="project" value="TreeGrafter"/>
</dbReference>